<keyword evidence="3" id="KW-1185">Reference proteome</keyword>
<reference evidence="2" key="1">
    <citation type="submission" date="2021-01" db="EMBL/GenBank/DDBJ databases">
        <title>Whole genome shotgun sequence of Actinoplanes cyaneus NBRC 14990.</title>
        <authorList>
            <person name="Komaki H."/>
            <person name="Tamura T."/>
        </authorList>
    </citation>
    <scope>NUCLEOTIDE SEQUENCE</scope>
    <source>
        <strain evidence="2">NBRC 14990</strain>
    </source>
</reference>
<evidence type="ECO:0000256" key="1">
    <source>
        <dbReference type="SAM" id="MobiDB-lite"/>
    </source>
</evidence>
<evidence type="ECO:0000313" key="2">
    <source>
        <dbReference type="EMBL" id="GID63023.1"/>
    </source>
</evidence>
<feature type="compositionally biased region" description="Basic and acidic residues" evidence="1">
    <location>
        <begin position="84"/>
        <end position="94"/>
    </location>
</feature>
<protein>
    <submittedName>
        <fullName evidence="2">Uncharacterized protein</fullName>
    </submittedName>
</protein>
<accession>A0A919M3B5</accession>
<feature type="compositionally biased region" description="Gly residues" evidence="1">
    <location>
        <begin position="23"/>
        <end position="68"/>
    </location>
</feature>
<comment type="caution">
    <text evidence="2">The sequence shown here is derived from an EMBL/GenBank/DDBJ whole genome shotgun (WGS) entry which is preliminary data.</text>
</comment>
<dbReference type="EMBL" id="BOMH01000006">
    <property type="protein sequence ID" value="GID63023.1"/>
    <property type="molecule type" value="Genomic_DNA"/>
</dbReference>
<proteinExistence type="predicted"/>
<dbReference type="AlphaFoldDB" id="A0A919M3B5"/>
<organism evidence="2 3">
    <name type="scientific">Actinoplanes cyaneus</name>
    <dbReference type="NCBI Taxonomy" id="52696"/>
    <lineage>
        <taxon>Bacteria</taxon>
        <taxon>Bacillati</taxon>
        <taxon>Actinomycetota</taxon>
        <taxon>Actinomycetes</taxon>
        <taxon>Micromonosporales</taxon>
        <taxon>Micromonosporaceae</taxon>
        <taxon>Actinoplanes</taxon>
    </lineage>
</organism>
<dbReference type="Proteomes" id="UP000619479">
    <property type="component" value="Unassembled WGS sequence"/>
</dbReference>
<sequence length="94" mass="9128">MSGWQSSLEGGSGCLDLGRGLFGGGDQGIGHGQQHNGGWGGADDCGDGGQAGGGDHGWGGPGGDPGRGGFDDCDPGQGGGAPMSHDHHMIPFCH</sequence>
<gene>
    <name evidence="2" type="ORF">Acy02nite_09040</name>
</gene>
<feature type="region of interest" description="Disordered" evidence="1">
    <location>
        <begin position="23"/>
        <end position="94"/>
    </location>
</feature>
<dbReference type="RefSeq" id="WP_203738487.1">
    <property type="nucleotide sequence ID" value="NZ_BAAAUC010000005.1"/>
</dbReference>
<evidence type="ECO:0000313" key="3">
    <source>
        <dbReference type="Proteomes" id="UP000619479"/>
    </source>
</evidence>
<name>A0A919M3B5_9ACTN</name>